<evidence type="ECO:0000313" key="14">
    <source>
        <dbReference type="Proteomes" id="UP000320055"/>
    </source>
</evidence>
<organism evidence="13 14">
    <name type="scientific">Hyella patelloides LEGE 07179</name>
    <dbReference type="NCBI Taxonomy" id="945734"/>
    <lineage>
        <taxon>Bacteria</taxon>
        <taxon>Bacillati</taxon>
        <taxon>Cyanobacteriota</taxon>
        <taxon>Cyanophyceae</taxon>
        <taxon>Pleurocapsales</taxon>
        <taxon>Hyellaceae</taxon>
        <taxon>Hyella</taxon>
    </lineage>
</organism>
<evidence type="ECO:0000256" key="5">
    <source>
        <dbReference type="ARBA" id="ARBA00022777"/>
    </source>
</evidence>
<feature type="region of interest" description="Disordered" evidence="9">
    <location>
        <begin position="307"/>
        <end position="330"/>
    </location>
</feature>
<evidence type="ECO:0000256" key="1">
    <source>
        <dbReference type="ARBA" id="ARBA00000085"/>
    </source>
</evidence>
<dbReference type="PRINTS" id="PR00344">
    <property type="entry name" value="BCTRLSENSOR"/>
</dbReference>
<keyword evidence="6" id="KW-0902">Two-component regulatory system</keyword>
<evidence type="ECO:0000256" key="8">
    <source>
        <dbReference type="PROSITE-ProRule" id="PRU00169"/>
    </source>
</evidence>
<dbReference type="InterPro" id="IPR004358">
    <property type="entry name" value="Sig_transdc_His_kin-like_C"/>
</dbReference>
<dbReference type="AlphaFoldDB" id="A0A563VU61"/>
<evidence type="ECO:0000256" key="6">
    <source>
        <dbReference type="ARBA" id="ARBA00023012"/>
    </source>
</evidence>
<dbReference type="InterPro" id="IPR036890">
    <property type="entry name" value="HATPase_C_sf"/>
</dbReference>
<dbReference type="SMART" id="SM00448">
    <property type="entry name" value="REC"/>
    <property type="match status" value="1"/>
</dbReference>
<dbReference type="InterPro" id="IPR036641">
    <property type="entry name" value="HPT_dom_sf"/>
</dbReference>
<keyword evidence="4" id="KW-0808">Transferase</keyword>
<dbReference type="Gene3D" id="1.10.287.560">
    <property type="entry name" value="Histidine kinase CheA-like, homodimeric domain"/>
    <property type="match status" value="1"/>
</dbReference>
<feature type="modified residue" description="Phosphohistidine" evidence="7">
    <location>
        <position position="49"/>
    </location>
</feature>
<dbReference type="CDD" id="cd00088">
    <property type="entry name" value="HPT"/>
    <property type="match status" value="1"/>
</dbReference>
<evidence type="ECO:0000256" key="4">
    <source>
        <dbReference type="ARBA" id="ARBA00022679"/>
    </source>
</evidence>
<dbReference type="Gene3D" id="2.30.30.40">
    <property type="entry name" value="SH3 Domains"/>
    <property type="match status" value="1"/>
</dbReference>
<dbReference type="PROSITE" id="PS50894">
    <property type="entry name" value="HPT"/>
    <property type="match status" value="1"/>
</dbReference>
<dbReference type="GO" id="GO:0005737">
    <property type="term" value="C:cytoplasm"/>
    <property type="evidence" value="ECO:0007669"/>
    <property type="project" value="InterPro"/>
</dbReference>
<dbReference type="GO" id="GO:0000155">
    <property type="term" value="F:phosphorelay sensor kinase activity"/>
    <property type="evidence" value="ECO:0007669"/>
    <property type="project" value="InterPro"/>
</dbReference>
<dbReference type="PANTHER" id="PTHR43395:SF1">
    <property type="entry name" value="CHEMOTAXIS PROTEIN CHEA"/>
    <property type="match status" value="1"/>
</dbReference>
<evidence type="ECO:0000256" key="7">
    <source>
        <dbReference type="PROSITE-ProRule" id="PRU00110"/>
    </source>
</evidence>
<dbReference type="SUPFAM" id="SSF55874">
    <property type="entry name" value="ATPase domain of HSP90 chaperone/DNA topoisomerase II/histidine kinase"/>
    <property type="match status" value="1"/>
</dbReference>
<dbReference type="Proteomes" id="UP000320055">
    <property type="component" value="Unassembled WGS sequence"/>
</dbReference>
<dbReference type="SUPFAM" id="SSF47226">
    <property type="entry name" value="Histidine-containing phosphotransfer domain, HPT domain"/>
    <property type="match status" value="1"/>
</dbReference>
<evidence type="ECO:0000313" key="13">
    <source>
        <dbReference type="EMBL" id="VEP14948.1"/>
    </source>
</evidence>
<dbReference type="InterPro" id="IPR002545">
    <property type="entry name" value="CheW-lke_dom"/>
</dbReference>
<evidence type="ECO:0000256" key="2">
    <source>
        <dbReference type="ARBA" id="ARBA00012438"/>
    </source>
</evidence>
<keyword evidence="14" id="KW-1185">Reference proteome</keyword>
<feature type="domain" description="HPt" evidence="12">
    <location>
        <begin position="3"/>
        <end position="105"/>
    </location>
</feature>
<dbReference type="SMART" id="SM00387">
    <property type="entry name" value="HATPase_c"/>
    <property type="match status" value="1"/>
</dbReference>
<dbReference type="OrthoDB" id="291966at2"/>
<dbReference type="Pfam" id="PF02895">
    <property type="entry name" value="H-kinase_dim"/>
    <property type="match status" value="1"/>
</dbReference>
<dbReference type="EC" id="2.7.13.3" evidence="2"/>
<dbReference type="Pfam" id="PF02518">
    <property type="entry name" value="HATPase_c"/>
    <property type="match status" value="1"/>
</dbReference>
<dbReference type="InterPro" id="IPR036097">
    <property type="entry name" value="HisK_dim/P_sf"/>
</dbReference>
<dbReference type="CDD" id="cd16916">
    <property type="entry name" value="HATPase_CheA-like"/>
    <property type="match status" value="1"/>
</dbReference>
<evidence type="ECO:0000256" key="3">
    <source>
        <dbReference type="ARBA" id="ARBA00022553"/>
    </source>
</evidence>
<dbReference type="InterPro" id="IPR005467">
    <property type="entry name" value="His_kinase_dom"/>
</dbReference>
<keyword evidence="3 8" id="KW-0597">Phosphoprotein</keyword>
<dbReference type="Pfam" id="PF01584">
    <property type="entry name" value="CheW"/>
    <property type="match status" value="1"/>
</dbReference>
<reference evidence="13 14" key="1">
    <citation type="submission" date="2019-01" db="EMBL/GenBank/DDBJ databases">
        <authorList>
            <person name="Brito A."/>
        </authorList>
    </citation>
    <scope>NUCLEOTIDE SEQUENCE [LARGE SCALE GENOMIC DNA]</scope>
    <source>
        <strain evidence="13">1</strain>
    </source>
</reference>
<dbReference type="RefSeq" id="WP_144863151.1">
    <property type="nucleotide sequence ID" value="NZ_LR213768.1"/>
</dbReference>
<dbReference type="Pfam" id="PF01627">
    <property type="entry name" value="Hpt"/>
    <property type="match status" value="1"/>
</dbReference>
<dbReference type="SUPFAM" id="SSF50341">
    <property type="entry name" value="CheW-like"/>
    <property type="match status" value="1"/>
</dbReference>
<dbReference type="InterPro" id="IPR036061">
    <property type="entry name" value="CheW-like_dom_sf"/>
</dbReference>
<dbReference type="GO" id="GO:0006935">
    <property type="term" value="P:chemotaxis"/>
    <property type="evidence" value="ECO:0007669"/>
    <property type="project" value="InterPro"/>
</dbReference>
<feature type="modified residue" description="4-aspartylphosphate" evidence="8">
    <location>
        <position position="884"/>
    </location>
</feature>
<accession>A0A563VU61</accession>
<dbReference type="InterPro" id="IPR001789">
    <property type="entry name" value="Sig_transdc_resp-reg_receiver"/>
</dbReference>
<feature type="domain" description="Histidine kinase" evidence="10">
    <location>
        <begin position="423"/>
        <end position="658"/>
    </location>
</feature>
<dbReference type="SMART" id="SM00073">
    <property type="entry name" value="HPT"/>
    <property type="match status" value="1"/>
</dbReference>
<dbReference type="PROSITE" id="PS50110">
    <property type="entry name" value="RESPONSE_REGULATORY"/>
    <property type="match status" value="1"/>
</dbReference>
<evidence type="ECO:0000259" key="10">
    <source>
        <dbReference type="PROSITE" id="PS50109"/>
    </source>
</evidence>
<feature type="domain" description="Response regulatory" evidence="11">
    <location>
        <begin position="834"/>
        <end position="951"/>
    </location>
</feature>
<dbReference type="PANTHER" id="PTHR43395">
    <property type="entry name" value="SENSOR HISTIDINE KINASE CHEA"/>
    <property type="match status" value="1"/>
</dbReference>
<evidence type="ECO:0000259" key="12">
    <source>
        <dbReference type="PROSITE" id="PS50894"/>
    </source>
</evidence>
<dbReference type="Gene3D" id="3.30.565.10">
    <property type="entry name" value="Histidine kinase-like ATPase, C-terminal domain"/>
    <property type="match status" value="1"/>
</dbReference>
<evidence type="ECO:0000259" key="11">
    <source>
        <dbReference type="PROSITE" id="PS50110"/>
    </source>
</evidence>
<dbReference type="FunFam" id="3.30.565.10:FF:000016">
    <property type="entry name" value="Chemotaxis protein CheA, putative"/>
    <property type="match status" value="1"/>
</dbReference>
<gene>
    <name evidence="13" type="ORF">H1P_30024</name>
</gene>
<dbReference type="InterPro" id="IPR051315">
    <property type="entry name" value="Bact_Chemotaxis_CheA"/>
</dbReference>
<dbReference type="InterPro" id="IPR008207">
    <property type="entry name" value="Sig_transdc_His_kin_Hpt_dom"/>
</dbReference>
<evidence type="ECO:0000256" key="9">
    <source>
        <dbReference type="SAM" id="MobiDB-lite"/>
    </source>
</evidence>
<dbReference type="PROSITE" id="PS50109">
    <property type="entry name" value="HIS_KIN"/>
    <property type="match status" value="1"/>
</dbReference>
<dbReference type="SMART" id="SM00260">
    <property type="entry name" value="CheW"/>
    <property type="match status" value="1"/>
</dbReference>
<dbReference type="Pfam" id="PF00072">
    <property type="entry name" value="Response_reg"/>
    <property type="match status" value="1"/>
</dbReference>
<comment type="catalytic activity">
    <reaction evidence="1">
        <text>ATP + protein L-histidine = ADP + protein N-phospho-L-histidine.</text>
        <dbReference type="EC" id="2.7.13.3"/>
    </reaction>
</comment>
<dbReference type="SMART" id="SM01231">
    <property type="entry name" value="H-kinase_dim"/>
    <property type="match status" value="1"/>
</dbReference>
<dbReference type="Gene3D" id="3.40.50.2300">
    <property type="match status" value="1"/>
</dbReference>
<dbReference type="EMBL" id="CAACVJ010000223">
    <property type="protein sequence ID" value="VEP14948.1"/>
    <property type="molecule type" value="Genomic_DNA"/>
</dbReference>
<keyword evidence="5 13" id="KW-0418">Kinase</keyword>
<sequence>MMDSEERERTYQFFLEEVSELLQVLETGLLTIQEDCNPAKIHDLMRAAHSLKGGAATVGLNSIETIAHRLETIFKALYVETEIDTELETLLLEAYDCLRSPLEQLITTGSFDSETALVVAESTLTRIETRLGDALQETDHYLPSSSDLGVDLVESLFEVDVTQGIEHLTEIVAHPQDYNLATELRSQAEVFLAFAEMLNLPGFGEIATETIAALDASPEAAKTIANLALEDFLAAREQVLAGDRNSGGNPSSALLAFSQKPQLKVVENSTTTSLAIIEPEQPKIAAETNSSSLVLVPSNSSLIPFEASAEPSEPEKETIDPPTKPKPTANLKIRVDSQRLEKINNFVGELVINRNSQILQQEQLTTILNKLQNRLEQFQRLTPQFQESSERISLAPNHNNQNNIISSGDFDALEMERYGQVYSLTQELVEETMQFEEAIDDLVLLKRQSDDTIKQQQKTLSQLRTELMWARMLPLKQVLASFPRTLRDLSVKYQKPVKLNMIGTEVLVDKGILAKLHDPLLHLIRNAFDHGIEAPSLRFQQGKPELGQIDIDAYHQGNQTLIEIKDDGGGLDLEKIARKAIERGWLSVTQLATINQEELLDLIFKTGFSTAEQISELSGRGVGLDVVRSQLEEIKGEVTVKSIPGKGTTFTLSLPLTQTIASMLVCRVDSSAIAIPATNVREVILPQAEQIIRSGNQRMLSWREQLLPVYRLGDLLEYRYPAFVGSRNQALKNIASSQQETLPLLVISQGKQDFILEIEGLSQEQELVIKPWTGKMKTPNYIYGCAVLGDGGLIPAVAPTALLAYVREQNSSNQNHQKDSTTQAASEEKRLVPTALAVDDSAMMRRILTHTLEKIGYRVLTAKDGWEALELLNQSPQIQLIISDLEMPKLNGLELLHRLRQNSRLAQIPVVLLTSRSSAKHRALAMTLGANAYLTKPYIEQEFLAELRKILGNNQKHPLEVQCKSASHQFLSSSIA</sequence>
<proteinExistence type="predicted"/>
<dbReference type="InterPro" id="IPR011006">
    <property type="entry name" value="CheY-like_superfamily"/>
</dbReference>
<dbReference type="SUPFAM" id="SSF47384">
    <property type="entry name" value="Homodimeric domain of signal transducing histidine kinase"/>
    <property type="match status" value="1"/>
</dbReference>
<dbReference type="Gene3D" id="1.20.120.160">
    <property type="entry name" value="HPT domain"/>
    <property type="match status" value="1"/>
</dbReference>
<dbReference type="InterPro" id="IPR037006">
    <property type="entry name" value="CheA-like_homodim_sf"/>
</dbReference>
<protein>
    <recommendedName>
        <fullName evidence="2">histidine kinase</fullName>
        <ecNumber evidence="2">2.7.13.3</ecNumber>
    </recommendedName>
</protein>
<name>A0A563VU61_9CYAN</name>
<dbReference type="InterPro" id="IPR004105">
    <property type="entry name" value="CheA-like_dim"/>
</dbReference>
<dbReference type="SUPFAM" id="SSF52172">
    <property type="entry name" value="CheY-like"/>
    <property type="match status" value="1"/>
</dbReference>
<dbReference type="InterPro" id="IPR003594">
    <property type="entry name" value="HATPase_dom"/>
</dbReference>